<evidence type="ECO:0000259" key="6">
    <source>
        <dbReference type="Pfam" id="PF00413"/>
    </source>
</evidence>
<evidence type="ECO:0000313" key="8">
    <source>
        <dbReference type="Proteomes" id="UP001163293"/>
    </source>
</evidence>
<keyword evidence="2" id="KW-0479">Metal-binding</keyword>
<organism evidence="7 8">
    <name type="scientific">Paenarthrobacter ureafaciens</name>
    <dbReference type="NCBI Taxonomy" id="37931"/>
    <lineage>
        <taxon>Bacteria</taxon>
        <taxon>Bacillati</taxon>
        <taxon>Actinomycetota</taxon>
        <taxon>Actinomycetes</taxon>
        <taxon>Micrococcales</taxon>
        <taxon>Micrococcaceae</taxon>
        <taxon>Paenarthrobacter</taxon>
    </lineage>
</organism>
<proteinExistence type="predicted"/>
<keyword evidence="1" id="KW-0645">Protease</keyword>
<evidence type="ECO:0000313" key="7">
    <source>
        <dbReference type="EMBL" id="UYV98513.1"/>
    </source>
</evidence>
<protein>
    <submittedName>
        <fullName evidence="7">Matrixin family metalloprotease</fullName>
        <ecNumber evidence="7">3.4.24.-</ecNumber>
    </submittedName>
</protein>
<evidence type="ECO:0000256" key="2">
    <source>
        <dbReference type="ARBA" id="ARBA00022723"/>
    </source>
</evidence>
<dbReference type="RefSeq" id="WP_168529743.1">
    <property type="nucleotide sequence ID" value="NZ_CP043010.1"/>
</dbReference>
<evidence type="ECO:0000256" key="5">
    <source>
        <dbReference type="SAM" id="SignalP"/>
    </source>
</evidence>
<dbReference type="AlphaFoldDB" id="A0AAX3EKK2"/>
<dbReference type="SUPFAM" id="SSF55486">
    <property type="entry name" value="Metalloproteases ('zincins'), catalytic domain"/>
    <property type="match status" value="1"/>
</dbReference>
<keyword evidence="4" id="KW-0862">Zinc</keyword>
<dbReference type="GO" id="GO:0008270">
    <property type="term" value="F:zinc ion binding"/>
    <property type="evidence" value="ECO:0007669"/>
    <property type="project" value="InterPro"/>
</dbReference>
<dbReference type="InterPro" id="IPR001818">
    <property type="entry name" value="Pept_M10_metallopeptidase"/>
</dbReference>
<dbReference type="Proteomes" id="UP001163293">
    <property type="component" value="Chromosome"/>
</dbReference>
<feature type="chain" id="PRO_5043421590" evidence="5">
    <location>
        <begin position="21"/>
        <end position="190"/>
    </location>
</feature>
<dbReference type="Pfam" id="PF00413">
    <property type="entry name" value="Peptidase_M10"/>
    <property type="match status" value="1"/>
</dbReference>
<evidence type="ECO:0000256" key="1">
    <source>
        <dbReference type="ARBA" id="ARBA00022670"/>
    </source>
</evidence>
<dbReference type="Gene3D" id="3.40.390.10">
    <property type="entry name" value="Collagenase (Catalytic Domain)"/>
    <property type="match status" value="1"/>
</dbReference>
<dbReference type="EMBL" id="CP101185">
    <property type="protein sequence ID" value="UYV98513.1"/>
    <property type="molecule type" value="Genomic_DNA"/>
</dbReference>
<dbReference type="GO" id="GO:0031012">
    <property type="term" value="C:extracellular matrix"/>
    <property type="evidence" value="ECO:0007669"/>
    <property type="project" value="InterPro"/>
</dbReference>
<evidence type="ECO:0000256" key="4">
    <source>
        <dbReference type="ARBA" id="ARBA00022833"/>
    </source>
</evidence>
<keyword evidence="3 7" id="KW-0378">Hydrolase</keyword>
<feature type="signal peptide" evidence="5">
    <location>
        <begin position="1"/>
        <end position="20"/>
    </location>
</feature>
<keyword evidence="7" id="KW-0482">Metalloprotease</keyword>
<dbReference type="EC" id="3.4.24.-" evidence="7"/>
<sequence length="190" mass="20428">MLAAVAAVFMALLPIASANAATPTIGYRYAGGVGNVTAWLNYSSGVGNWQWYITNAANNWMYPGWDNPVYINFTSSNVGSKLDFHQHNDAYFGGTRDVLAWTAFFSSTGGVVDPSSSNWTYAEVHINNDVYSSPGTSNEAALGTTIHEIGHAFGLAHYNGNPFSVMCQTAAGRVVQRVTVVDNDAVNILY</sequence>
<keyword evidence="5" id="KW-0732">Signal</keyword>
<dbReference type="GO" id="GO:0006508">
    <property type="term" value="P:proteolysis"/>
    <property type="evidence" value="ECO:0007669"/>
    <property type="project" value="UniProtKB-KW"/>
</dbReference>
<name>A0AAX3EKK2_PAEUR</name>
<feature type="domain" description="Peptidase M10 metallopeptidase" evidence="6">
    <location>
        <begin position="81"/>
        <end position="190"/>
    </location>
</feature>
<evidence type="ECO:0000256" key="3">
    <source>
        <dbReference type="ARBA" id="ARBA00022801"/>
    </source>
</evidence>
<keyword evidence="8" id="KW-1185">Reference proteome</keyword>
<accession>A0AAX3EKK2</accession>
<gene>
    <name evidence="7" type="ORF">NL394_04600</name>
</gene>
<dbReference type="GO" id="GO:0004222">
    <property type="term" value="F:metalloendopeptidase activity"/>
    <property type="evidence" value="ECO:0007669"/>
    <property type="project" value="InterPro"/>
</dbReference>
<reference evidence="7" key="1">
    <citation type="submission" date="2022-07" db="EMBL/GenBank/DDBJ databases">
        <authorList>
            <person name="Wu T."/>
        </authorList>
    </citation>
    <scope>NUCLEOTIDE SEQUENCE</scope>
    <source>
        <strain evidence="7">SD-1</strain>
    </source>
</reference>
<dbReference type="InterPro" id="IPR024079">
    <property type="entry name" value="MetalloPept_cat_dom_sf"/>
</dbReference>